<comment type="cofactor">
    <cofactor evidence="1">
        <name>Zn(2+)</name>
        <dbReference type="ChEBI" id="CHEBI:29105"/>
    </cofactor>
</comment>
<proteinExistence type="inferred from homology"/>
<evidence type="ECO:0000313" key="12">
    <source>
        <dbReference type="Proteomes" id="UP001152422"/>
    </source>
</evidence>
<dbReference type="EC" id="4.1.2.50" evidence="4"/>
<protein>
    <recommendedName>
        <fullName evidence="5">6-carboxy-5,6,7,8-tetrahydropterin synthase</fullName>
        <ecNumber evidence="4">4.1.2.50</ecNumber>
    </recommendedName>
    <alternativeName>
        <fullName evidence="9">Queuosine biosynthesis protein QueD</fullName>
    </alternativeName>
</protein>
<dbReference type="Proteomes" id="UP001152422">
    <property type="component" value="Unassembled WGS sequence"/>
</dbReference>
<evidence type="ECO:0000256" key="2">
    <source>
        <dbReference type="ARBA" id="ARBA00005061"/>
    </source>
</evidence>
<dbReference type="AlphaFoldDB" id="A0A9X4L8T6"/>
<evidence type="ECO:0000256" key="3">
    <source>
        <dbReference type="ARBA" id="ARBA00008900"/>
    </source>
</evidence>
<evidence type="ECO:0000256" key="4">
    <source>
        <dbReference type="ARBA" id="ARBA00012982"/>
    </source>
</evidence>
<comment type="catalytic activity">
    <reaction evidence="10">
        <text>7,8-dihydroneopterin 3'-triphosphate + H2O = 6-carboxy-5,6,7,8-tetrahydropterin + triphosphate + acetaldehyde + 2 H(+)</text>
        <dbReference type="Rhea" id="RHEA:27966"/>
        <dbReference type="ChEBI" id="CHEBI:15343"/>
        <dbReference type="ChEBI" id="CHEBI:15377"/>
        <dbReference type="ChEBI" id="CHEBI:15378"/>
        <dbReference type="ChEBI" id="CHEBI:18036"/>
        <dbReference type="ChEBI" id="CHEBI:58462"/>
        <dbReference type="ChEBI" id="CHEBI:61032"/>
        <dbReference type="EC" id="4.1.2.50"/>
    </reaction>
</comment>
<dbReference type="PANTHER" id="PTHR12589">
    <property type="entry name" value="PYRUVOYL TETRAHYDROBIOPTERIN SYNTHASE"/>
    <property type="match status" value="1"/>
</dbReference>
<gene>
    <name evidence="11" type="ORF">M4L89_04525</name>
</gene>
<comment type="caution">
    <text evidence="11">The sequence shown here is derived from an EMBL/GenBank/DDBJ whole genome shotgun (WGS) entry which is preliminary data.</text>
</comment>
<dbReference type="RefSeq" id="WP_277582953.1">
    <property type="nucleotide sequence ID" value="NZ_JAMBPY010000002.1"/>
</dbReference>
<dbReference type="InterPro" id="IPR007115">
    <property type="entry name" value="6-PTP_synth/QueD"/>
</dbReference>
<comment type="similarity">
    <text evidence="3">Belongs to the PTPS family. QueD subfamily.</text>
</comment>
<dbReference type="GO" id="GO:0070497">
    <property type="term" value="F:6-carboxytetrahydropterin synthase activity"/>
    <property type="evidence" value="ECO:0007669"/>
    <property type="project" value="UniProtKB-EC"/>
</dbReference>
<dbReference type="Pfam" id="PF01242">
    <property type="entry name" value="PTPS"/>
    <property type="match status" value="1"/>
</dbReference>
<evidence type="ECO:0000256" key="7">
    <source>
        <dbReference type="ARBA" id="ARBA00022833"/>
    </source>
</evidence>
<evidence type="ECO:0000256" key="10">
    <source>
        <dbReference type="ARBA" id="ARBA00048807"/>
    </source>
</evidence>
<evidence type="ECO:0000313" key="11">
    <source>
        <dbReference type="EMBL" id="MDG0845482.1"/>
    </source>
</evidence>
<evidence type="ECO:0000256" key="6">
    <source>
        <dbReference type="ARBA" id="ARBA00022723"/>
    </source>
</evidence>
<evidence type="ECO:0000256" key="5">
    <source>
        <dbReference type="ARBA" id="ARBA00018141"/>
    </source>
</evidence>
<keyword evidence="8" id="KW-0456">Lyase</keyword>
<dbReference type="PANTHER" id="PTHR12589:SF7">
    <property type="entry name" value="6-PYRUVOYL TETRAHYDROBIOPTERIN SYNTHASE"/>
    <property type="match status" value="1"/>
</dbReference>
<sequence>MTNFDNVQPPQQFKYRDNDVCIKNYYEFTCNNRIYFTEKFYKDLENHLYKFNIEILSAIDDYGLAMDFNEVDKLYKKEIEPYLDGKLVNETLPDMNTTAENIAFWIWEQFDRLLPENNKLQKLEFFETETQGLVITSELMEK</sequence>
<evidence type="ECO:0000256" key="8">
    <source>
        <dbReference type="ARBA" id="ARBA00023239"/>
    </source>
</evidence>
<evidence type="ECO:0000256" key="1">
    <source>
        <dbReference type="ARBA" id="ARBA00001947"/>
    </source>
</evidence>
<reference evidence="11" key="1">
    <citation type="submission" date="2022-05" db="EMBL/GenBank/DDBJ databases">
        <title>Comparative genomics of Staphylococcus equorum isolates.</title>
        <authorList>
            <person name="Luelf R.H."/>
        </authorList>
    </citation>
    <scope>NUCLEOTIDE SEQUENCE</scope>
    <source>
        <strain evidence="11">TMW 2.2497</strain>
    </source>
</reference>
<dbReference type="EMBL" id="JAMBQA010000002">
    <property type="protein sequence ID" value="MDG0845482.1"/>
    <property type="molecule type" value="Genomic_DNA"/>
</dbReference>
<comment type="pathway">
    <text evidence="2">Purine metabolism; 7-cyano-7-deazaguanine biosynthesis.</text>
</comment>
<dbReference type="SUPFAM" id="SSF55620">
    <property type="entry name" value="Tetrahydrobiopterin biosynthesis enzymes-like"/>
    <property type="match status" value="1"/>
</dbReference>
<keyword evidence="12" id="KW-1185">Reference proteome</keyword>
<accession>A0A9X4L8T6</accession>
<dbReference type="GO" id="GO:0046872">
    <property type="term" value="F:metal ion binding"/>
    <property type="evidence" value="ECO:0007669"/>
    <property type="project" value="UniProtKB-KW"/>
</dbReference>
<keyword evidence="6" id="KW-0479">Metal-binding</keyword>
<dbReference type="InterPro" id="IPR038418">
    <property type="entry name" value="6-PTP_synth/QueD_sf"/>
</dbReference>
<dbReference type="Gene3D" id="3.30.479.10">
    <property type="entry name" value="6-pyruvoyl tetrahydropterin synthase/QueD"/>
    <property type="match status" value="1"/>
</dbReference>
<evidence type="ECO:0000256" key="9">
    <source>
        <dbReference type="ARBA" id="ARBA00031449"/>
    </source>
</evidence>
<name>A0A9X4L8T6_9STAP</name>
<keyword evidence="7" id="KW-0862">Zinc</keyword>
<organism evidence="11 12">
    <name type="scientific">Staphylococcus equorum</name>
    <dbReference type="NCBI Taxonomy" id="246432"/>
    <lineage>
        <taxon>Bacteria</taxon>
        <taxon>Bacillati</taxon>
        <taxon>Bacillota</taxon>
        <taxon>Bacilli</taxon>
        <taxon>Bacillales</taxon>
        <taxon>Staphylococcaceae</taxon>
        <taxon>Staphylococcus</taxon>
    </lineage>
</organism>